<evidence type="ECO:0000256" key="3">
    <source>
        <dbReference type="ARBA" id="ARBA00023274"/>
    </source>
</evidence>
<reference evidence="7 8" key="1">
    <citation type="journal article" date="2017" name="PLoS Biol.">
        <title>The sea cucumber genome provides insights into morphological evolution and visceral regeneration.</title>
        <authorList>
            <person name="Zhang X."/>
            <person name="Sun L."/>
            <person name="Yuan J."/>
            <person name="Sun Y."/>
            <person name="Gao Y."/>
            <person name="Zhang L."/>
            <person name="Li S."/>
            <person name="Dai H."/>
            <person name="Hamel J.F."/>
            <person name="Liu C."/>
            <person name="Yu Y."/>
            <person name="Liu S."/>
            <person name="Lin W."/>
            <person name="Guo K."/>
            <person name="Jin S."/>
            <person name="Xu P."/>
            <person name="Storey K.B."/>
            <person name="Huan P."/>
            <person name="Zhang T."/>
            <person name="Zhou Y."/>
            <person name="Zhang J."/>
            <person name="Lin C."/>
            <person name="Li X."/>
            <person name="Xing L."/>
            <person name="Huo D."/>
            <person name="Sun M."/>
            <person name="Wang L."/>
            <person name="Mercier A."/>
            <person name="Li F."/>
            <person name="Yang H."/>
            <person name="Xiang J."/>
        </authorList>
    </citation>
    <scope>NUCLEOTIDE SEQUENCE [LARGE SCALE GENOMIC DNA]</scope>
    <source>
        <strain evidence="7">Shaxun</strain>
        <tissue evidence="7">Muscle</tissue>
    </source>
</reference>
<dbReference type="STRING" id="307972.A0A2G8JQ92"/>
<dbReference type="PANTHER" id="PTHR11127">
    <property type="entry name" value="60S RIBOSOMAL PROTEIN L14"/>
    <property type="match status" value="1"/>
</dbReference>
<comment type="caution">
    <text evidence="7">The sequence shown here is derived from an EMBL/GenBank/DDBJ whole genome shotgun (WGS) entry which is preliminary data.</text>
</comment>
<dbReference type="InterPro" id="IPR014722">
    <property type="entry name" value="Rib_uL2_dom2"/>
</dbReference>
<dbReference type="OrthoDB" id="1875589at2759"/>
<comment type="similarity">
    <text evidence="1">Belongs to the eukaryotic ribosomal protein eL14 family.</text>
</comment>
<gene>
    <name evidence="7" type="ORF">BSL78_25287</name>
</gene>
<evidence type="ECO:0000259" key="6">
    <source>
        <dbReference type="Pfam" id="PF01929"/>
    </source>
</evidence>
<feature type="domain" description="Large ribosomal subunit protein eL14" evidence="6">
    <location>
        <begin position="56"/>
        <end position="129"/>
    </location>
</feature>
<keyword evidence="2 7" id="KW-0689">Ribosomal protein</keyword>
<dbReference type="CDD" id="cd23702">
    <property type="entry name" value="eL14"/>
    <property type="match status" value="1"/>
</dbReference>
<dbReference type="InterPro" id="IPR008991">
    <property type="entry name" value="Translation_prot_SH3-like_sf"/>
</dbReference>
<keyword evidence="8" id="KW-1185">Reference proteome</keyword>
<keyword evidence="3" id="KW-0687">Ribonucleoprotein</keyword>
<dbReference type="FunFam" id="2.30.30.30:FF:000022">
    <property type="entry name" value="60S ribosomal protein L14"/>
    <property type="match status" value="1"/>
</dbReference>
<dbReference type="PANTHER" id="PTHR11127:SF2">
    <property type="entry name" value="LARGE RIBOSOMAL SUBUNIT PROTEIN EL14"/>
    <property type="match status" value="1"/>
</dbReference>
<dbReference type="AlphaFoldDB" id="A0A2G8JQ92"/>
<dbReference type="GO" id="GO:0003723">
    <property type="term" value="F:RNA binding"/>
    <property type="evidence" value="ECO:0007669"/>
    <property type="project" value="InterPro"/>
</dbReference>
<dbReference type="InterPro" id="IPR039660">
    <property type="entry name" value="Ribosomal_eL14"/>
</dbReference>
<accession>A0A2G8JQ92</accession>
<evidence type="ECO:0000256" key="2">
    <source>
        <dbReference type="ARBA" id="ARBA00022980"/>
    </source>
</evidence>
<proteinExistence type="inferred from homology"/>
<dbReference type="InterPro" id="IPR002784">
    <property type="entry name" value="Ribosomal_eL14_dom"/>
</dbReference>
<evidence type="ECO:0000256" key="5">
    <source>
        <dbReference type="ARBA" id="ARBA00035318"/>
    </source>
</evidence>
<evidence type="ECO:0000256" key="4">
    <source>
        <dbReference type="ARBA" id="ARBA00035215"/>
    </source>
</evidence>
<evidence type="ECO:0000256" key="1">
    <source>
        <dbReference type="ARBA" id="ARBA00006592"/>
    </source>
</evidence>
<protein>
    <recommendedName>
        <fullName evidence="4">Large ribosomal subunit protein eL14</fullName>
    </recommendedName>
    <alternativeName>
        <fullName evidence="5">60S ribosomal protein L14</fullName>
    </alternativeName>
</protein>
<dbReference type="SUPFAM" id="SSF50104">
    <property type="entry name" value="Translation proteins SH3-like domain"/>
    <property type="match status" value="1"/>
</dbReference>
<dbReference type="GO" id="GO:0042273">
    <property type="term" value="P:ribosomal large subunit biogenesis"/>
    <property type="evidence" value="ECO:0007669"/>
    <property type="project" value="TreeGrafter"/>
</dbReference>
<dbReference type="GO" id="GO:0003735">
    <property type="term" value="F:structural constituent of ribosome"/>
    <property type="evidence" value="ECO:0007669"/>
    <property type="project" value="InterPro"/>
</dbReference>
<dbReference type="Proteomes" id="UP000230750">
    <property type="component" value="Unassembled WGS sequence"/>
</dbReference>
<dbReference type="GO" id="GO:0022625">
    <property type="term" value="C:cytosolic large ribosomal subunit"/>
    <property type="evidence" value="ECO:0007669"/>
    <property type="project" value="TreeGrafter"/>
</dbReference>
<evidence type="ECO:0000313" key="8">
    <source>
        <dbReference type="Proteomes" id="UP000230750"/>
    </source>
</evidence>
<sequence>MVSNNTGILPNFTRFVQVGRVAYIAVGRHRGKLCVIVDIIDQTRALIDGPLSGVRRHAMRLKWLHLTDFVIKISPSARAKTVKKAWQEANIDEKWQSTTWCKKLEAKKRKEAMTDFDRFKLMIAKKKRNAIVEKELTKLKKAAAKAK</sequence>
<dbReference type="Gene3D" id="2.30.30.30">
    <property type="match status" value="1"/>
</dbReference>
<dbReference type="Pfam" id="PF01929">
    <property type="entry name" value="Ribosomal_L14e"/>
    <property type="match status" value="1"/>
</dbReference>
<dbReference type="GO" id="GO:0006412">
    <property type="term" value="P:translation"/>
    <property type="evidence" value="ECO:0007669"/>
    <property type="project" value="InterPro"/>
</dbReference>
<evidence type="ECO:0000313" key="7">
    <source>
        <dbReference type="EMBL" id="PIK37880.1"/>
    </source>
</evidence>
<name>A0A2G8JQ92_STIJA</name>
<dbReference type="Gene3D" id="6.10.250.2270">
    <property type="match status" value="1"/>
</dbReference>
<dbReference type="EMBL" id="MRZV01001436">
    <property type="protein sequence ID" value="PIK37880.1"/>
    <property type="molecule type" value="Genomic_DNA"/>
</dbReference>
<organism evidence="7 8">
    <name type="scientific">Stichopus japonicus</name>
    <name type="common">Sea cucumber</name>
    <dbReference type="NCBI Taxonomy" id="307972"/>
    <lineage>
        <taxon>Eukaryota</taxon>
        <taxon>Metazoa</taxon>
        <taxon>Echinodermata</taxon>
        <taxon>Eleutherozoa</taxon>
        <taxon>Echinozoa</taxon>
        <taxon>Holothuroidea</taxon>
        <taxon>Aspidochirotacea</taxon>
        <taxon>Aspidochirotida</taxon>
        <taxon>Stichopodidae</taxon>
        <taxon>Apostichopus</taxon>
    </lineage>
</organism>